<dbReference type="OrthoDB" id="410104at2759"/>
<reference evidence="4" key="1">
    <citation type="submission" date="2021-02" db="EMBL/GenBank/DDBJ databases">
        <authorList>
            <person name="Nowell W R."/>
        </authorList>
    </citation>
    <scope>NUCLEOTIDE SEQUENCE</scope>
</reference>
<feature type="binding site" evidence="1">
    <location>
        <position position="372"/>
    </location>
    <ligand>
        <name>Mg(2+)</name>
        <dbReference type="ChEBI" id="CHEBI:18420"/>
        <label>1</label>
    </ligand>
</feature>
<evidence type="ECO:0000256" key="2">
    <source>
        <dbReference type="SAM" id="MobiDB-lite"/>
    </source>
</evidence>
<dbReference type="InterPro" id="IPR005502">
    <property type="entry name" value="Ribosyl_crysJ1"/>
</dbReference>
<feature type="binding site" evidence="1">
    <location>
        <position position="133"/>
    </location>
    <ligand>
        <name>Mg(2+)</name>
        <dbReference type="ChEBI" id="CHEBI:18420"/>
        <label>1</label>
    </ligand>
</feature>
<sequence>MLCLSQNPTDEPKQSEACRCNTPTTVRRSSQPQQGPEQTLKDNTAETSKESTAAKWLNTSVKPDNIPYEKPPESAINNLELFDKICGSMIGLAIGDAMGAHVEFRPRAFLEQNPVNDLNGGGTWSLEAGQWTDDTSMALCLAASLIVKKGFNAYDQLVRYKWWWRQGYMSSTGKCFDIGKSTKASLDLFVSRQHKFQEQHKIGDFKQLDSLSDELSKQFDTNCSNKNVDSNGALMRLTPVVLFYCQSESGTYAIHFAGESARITHGGEKAVDACRYYASLIYAVIKGRSKAEILDPLFYKRHFDMGWFSDKQLHPDIARVAEGSYRQKDRNEIKAGSMAEEALEAALWAFYNDDDSFRVGVLKCVNLGDDTDTVAAIYGQLAGAYYGAGQLPMKWIQQIYAKNFITCIGDWLCYEGAQWWQTKKTK</sequence>
<dbReference type="Proteomes" id="UP000682733">
    <property type="component" value="Unassembled WGS sequence"/>
</dbReference>
<feature type="region of interest" description="Disordered" evidence="2">
    <location>
        <begin position="1"/>
        <end position="52"/>
    </location>
</feature>
<protein>
    <recommendedName>
        <fullName evidence="8">ADP-ribosylglycohydrolase</fullName>
    </recommendedName>
</protein>
<dbReference type="Pfam" id="PF03747">
    <property type="entry name" value="ADP_ribosyl_GH"/>
    <property type="match status" value="1"/>
</dbReference>
<dbReference type="Gene3D" id="1.10.4080.10">
    <property type="entry name" value="ADP-ribosylation/Crystallin J1"/>
    <property type="match status" value="1"/>
</dbReference>
<comment type="cofactor">
    <cofactor evidence="1">
        <name>Mg(2+)</name>
        <dbReference type="ChEBI" id="CHEBI:18420"/>
    </cofactor>
    <text evidence="1">Binds 2 magnesium ions per subunit.</text>
</comment>
<evidence type="ECO:0000313" key="7">
    <source>
        <dbReference type="Proteomes" id="UP000663829"/>
    </source>
</evidence>
<organism evidence="4 7">
    <name type="scientific">Didymodactylos carnosus</name>
    <dbReference type="NCBI Taxonomy" id="1234261"/>
    <lineage>
        <taxon>Eukaryota</taxon>
        <taxon>Metazoa</taxon>
        <taxon>Spiralia</taxon>
        <taxon>Gnathifera</taxon>
        <taxon>Rotifera</taxon>
        <taxon>Eurotatoria</taxon>
        <taxon>Bdelloidea</taxon>
        <taxon>Philodinida</taxon>
        <taxon>Philodinidae</taxon>
        <taxon>Didymodactylos</taxon>
    </lineage>
</organism>
<feature type="binding site" evidence="1">
    <location>
        <position position="373"/>
    </location>
    <ligand>
        <name>Mg(2+)</name>
        <dbReference type="ChEBI" id="CHEBI:18420"/>
        <label>1</label>
    </ligand>
</feature>
<dbReference type="Proteomes" id="UP000681722">
    <property type="component" value="Unassembled WGS sequence"/>
</dbReference>
<comment type="caution">
    <text evidence="4">The sequence shown here is derived from an EMBL/GenBank/DDBJ whole genome shotgun (WGS) entry which is preliminary data.</text>
</comment>
<evidence type="ECO:0000313" key="6">
    <source>
        <dbReference type="EMBL" id="CAF4301373.1"/>
    </source>
</evidence>
<keyword evidence="1" id="KW-0460">Magnesium</keyword>
<name>A0A815LUG7_9BILA</name>
<evidence type="ECO:0008006" key="8">
    <source>
        <dbReference type="Google" id="ProtNLM"/>
    </source>
</evidence>
<feature type="compositionally biased region" description="Basic and acidic residues" evidence="2">
    <location>
        <begin position="39"/>
        <end position="49"/>
    </location>
</feature>
<keyword evidence="7" id="KW-1185">Reference proteome</keyword>
<evidence type="ECO:0000313" key="5">
    <source>
        <dbReference type="EMBL" id="CAF4069153.1"/>
    </source>
</evidence>
<accession>A0A815LUG7</accession>
<proteinExistence type="predicted"/>
<dbReference type="PANTHER" id="PTHR16222">
    <property type="entry name" value="ADP-RIBOSYLGLYCOHYDROLASE"/>
    <property type="match status" value="1"/>
</dbReference>
<dbReference type="AlphaFoldDB" id="A0A815LUG7"/>
<evidence type="ECO:0000256" key="1">
    <source>
        <dbReference type="PIRSR" id="PIRSR605502-1"/>
    </source>
</evidence>
<evidence type="ECO:0000313" key="3">
    <source>
        <dbReference type="EMBL" id="CAF1262703.1"/>
    </source>
</evidence>
<keyword evidence="1" id="KW-0479">Metal-binding</keyword>
<dbReference type="Proteomes" id="UP000677228">
    <property type="component" value="Unassembled WGS sequence"/>
</dbReference>
<dbReference type="InterPro" id="IPR036705">
    <property type="entry name" value="Ribosyl_crysJ1_sf"/>
</dbReference>
<dbReference type="GO" id="GO:0046872">
    <property type="term" value="F:metal ion binding"/>
    <property type="evidence" value="ECO:0007669"/>
    <property type="project" value="UniProtKB-KW"/>
</dbReference>
<dbReference type="EMBL" id="CAJOBA010038922">
    <property type="protein sequence ID" value="CAF4069153.1"/>
    <property type="molecule type" value="Genomic_DNA"/>
</dbReference>
<feature type="binding site" evidence="1">
    <location>
        <position position="370"/>
    </location>
    <ligand>
        <name>Mg(2+)</name>
        <dbReference type="ChEBI" id="CHEBI:18420"/>
        <label>1</label>
    </ligand>
</feature>
<dbReference type="EMBL" id="CAJNOK010017366">
    <property type="protein sequence ID" value="CAF1262703.1"/>
    <property type="molecule type" value="Genomic_DNA"/>
</dbReference>
<feature type="binding site" evidence="1">
    <location>
        <position position="132"/>
    </location>
    <ligand>
        <name>Mg(2+)</name>
        <dbReference type="ChEBI" id="CHEBI:18420"/>
        <label>1</label>
    </ligand>
</feature>
<feature type="compositionally biased region" description="Polar residues" evidence="2">
    <location>
        <begin position="21"/>
        <end position="38"/>
    </location>
</feature>
<dbReference type="InterPro" id="IPR050792">
    <property type="entry name" value="ADP-ribosylglycohydrolase"/>
</dbReference>
<evidence type="ECO:0000313" key="4">
    <source>
        <dbReference type="EMBL" id="CAF1414912.1"/>
    </source>
</evidence>
<dbReference type="EMBL" id="CAJOBC010083429">
    <property type="protein sequence ID" value="CAF4301373.1"/>
    <property type="molecule type" value="Genomic_DNA"/>
</dbReference>
<gene>
    <name evidence="4" type="ORF">GPM918_LOCUS33581</name>
    <name evidence="3" type="ORF">OVA965_LOCUS26808</name>
    <name evidence="6" type="ORF">SRO942_LOCUS34267</name>
    <name evidence="5" type="ORF">TMI583_LOCUS27549</name>
</gene>
<dbReference type="EMBL" id="CAJNOQ010018002">
    <property type="protein sequence ID" value="CAF1414912.1"/>
    <property type="molecule type" value="Genomic_DNA"/>
</dbReference>
<feature type="binding site" evidence="1">
    <location>
        <position position="134"/>
    </location>
    <ligand>
        <name>Mg(2+)</name>
        <dbReference type="ChEBI" id="CHEBI:18420"/>
        <label>1</label>
    </ligand>
</feature>
<dbReference type="Proteomes" id="UP000663829">
    <property type="component" value="Unassembled WGS sequence"/>
</dbReference>
<dbReference type="PANTHER" id="PTHR16222:SF12">
    <property type="entry name" value="ADP-RIBOSYLGLYCOHYDROLASE-RELATED"/>
    <property type="match status" value="1"/>
</dbReference>
<dbReference type="SUPFAM" id="SSF101478">
    <property type="entry name" value="ADP-ribosylglycohydrolase"/>
    <property type="match status" value="1"/>
</dbReference>